<keyword evidence="3" id="KW-1185">Reference proteome</keyword>
<feature type="compositionally biased region" description="Basic residues" evidence="1">
    <location>
        <begin position="215"/>
        <end position="227"/>
    </location>
</feature>
<feature type="compositionally biased region" description="Low complexity" evidence="1">
    <location>
        <begin position="242"/>
        <end position="253"/>
    </location>
</feature>
<gene>
    <name evidence="2" type="ORF">GCM10023153_12990</name>
</gene>
<evidence type="ECO:0000256" key="1">
    <source>
        <dbReference type="SAM" id="MobiDB-lite"/>
    </source>
</evidence>
<sequence>MYGQNAGVLRESLRELLTFHRIQHRIGGAGPRHVPATTTAEERELIGAQIARYRHSVLTWCHQGLYAANPHIDHQTLTRRTRGPVDELRHRLGIALGSDHAGLPTLEELTTTHPFLLVELWRHAARACALGEHDFTAGAGYGRLSKAQALTLVHDIAEVTEALLALDRRYDSVPGWQHLTNPTRLAPRGAGLRELLPLQRPLLLHRPPWLGPARPARRRASAARSRRCAAGPAQPPDPPAQHPQRPQPARGPRLPTPPVA</sequence>
<evidence type="ECO:0000313" key="2">
    <source>
        <dbReference type="EMBL" id="GAA4393227.1"/>
    </source>
</evidence>
<accession>A0ABP8JMN7</accession>
<organism evidence="2 3">
    <name type="scientific">Ornithinibacter aureus</name>
    <dbReference type="NCBI Taxonomy" id="622664"/>
    <lineage>
        <taxon>Bacteria</taxon>
        <taxon>Bacillati</taxon>
        <taxon>Actinomycetota</taxon>
        <taxon>Actinomycetes</taxon>
        <taxon>Micrococcales</taxon>
        <taxon>Intrasporangiaceae</taxon>
        <taxon>Ornithinibacter</taxon>
    </lineage>
</organism>
<comment type="caution">
    <text evidence="2">The sequence shown here is derived from an EMBL/GenBank/DDBJ whole genome shotgun (WGS) entry which is preliminary data.</text>
</comment>
<proteinExistence type="predicted"/>
<evidence type="ECO:0000313" key="3">
    <source>
        <dbReference type="Proteomes" id="UP001500390"/>
    </source>
</evidence>
<protein>
    <submittedName>
        <fullName evidence="2">Uncharacterized protein</fullName>
    </submittedName>
</protein>
<dbReference type="Proteomes" id="UP001500390">
    <property type="component" value="Unassembled WGS sequence"/>
</dbReference>
<name>A0ABP8JMN7_9MICO</name>
<reference evidence="3" key="1">
    <citation type="journal article" date="2019" name="Int. J. Syst. Evol. Microbiol.">
        <title>The Global Catalogue of Microorganisms (GCM) 10K type strain sequencing project: providing services to taxonomists for standard genome sequencing and annotation.</title>
        <authorList>
            <consortium name="The Broad Institute Genomics Platform"/>
            <consortium name="The Broad Institute Genome Sequencing Center for Infectious Disease"/>
            <person name="Wu L."/>
            <person name="Ma J."/>
        </authorList>
    </citation>
    <scope>NUCLEOTIDE SEQUENCE [LARGE SCALE GENOMIC DNA]</scope>
    <source>
        <strain evidence="3">JCM 17738</strain>
    </source>
</reference>
<feature type="region of interest" description="Disordered" evidence="1">
    <location>
        <begin position="207"/>
        <end position="260"/>
    </location>
</feature>
<dbReference type="EMBL" id="BAABFX010000022">
    <property type="protein sequence ID" value="GAA4393227.1"/>
    <property type="molecule type" value="Genomic_DNA"/>
</dbReference>